<dbReference type="Pfam" id="PF03797">
    <property type="entry name" value="Autotransporter"/>
    <property type="match status" value="1"/>
</dbReference>
<comment type="caution">
    <text evidence="4">The sequence shown here is derived from an EMBL/GenBank/DDBJ whole genome shotgun (WGS) entry which is preliminary data.</text>
</comment>
<organism evidence="4 5">
    <name type="scientific">Pseudomonas weihenstephanensis</name>
    <dbReference type="NCBI Taxonomy" id="1608994"/>
    <lineage>
        <taxon>Bacteria</taxon>
        <taxon>Pseudomonadati</taxon>
        <taxon>Pseudomonadota</taxon>
        <taxon>Gammaproteobacteria</taxon>
        <taxon>Pseudomonadales</taxon>
        <taxon>Pseudomonadaceae</taxon>
        <taxon>Pseudomonas</taxon>
    </lineage>
</organism>
<dbReference type="GO" id="GO:0019867">
    <property type="term" value="C:outer membrane"/>
    <property type="evidence" value="ECO:0007669"/>
    <property type="project" value="InterPro"/>
</dbReference>
<dbReference type="InterPro" id="IPR036709">
    <property type="entry name" value="Autotransporte_beta_dom_sf"/>
</dbReference>
<dbReference type="STRING" id="1608994.TU86_15700"/>
<keyword evidence="1 2" id="KW-0732">Signal</keyword>
<protein>
    <recommendedName>
        <fullName evidence="3">Autotransporter domain-containing protein</fullName>
    </recommendedName>
</protein>
<evidence type="ECO:0000313" key="5">
    <source>
        <dbReference type="Proteomes" id="UP000036325"/>
    </source>
</evidence>
<dbReference type="PANTHER" id="PTHR35037">
    <property type="entry name" value="C-TERMINAL REGION OF AIDA-LIKE PROTEIN"/>
    <property type="match status" value="1"/>
</dbReference>
<dbReference type="InterPro" id="IPR006315">
    <property type="entry name" value="OM_autotransptr_brl_dom"/>
</dbReference>
<dbReference type="PROSITE" id="PS51208">
    <property type="entry name" value="AUTOTRANSPORTER"/>
    <property type="match status" value="1"/>
</dbReference>
<dbReference type="OrthoDB" id="6056869at2"/>
<name>A0A0J6ILC6_9PSED</name>
<dbReference type="SUPFAM" id="SSF103515">
    <property type="entry name" value="Autotransporter"/>
    <property type="match status" value="1"/>
</dbReference>
<accession>A0A0J6ILC6</accession>
<dbReference type="PATRIC" id="fig|1608994.3.peg.3815"/>
<dbReference type="Proteomes" id="UP000036325">
    <property type="component" value="Unassembled WGS sequence"/>
</dbReference>
<dbReference type="PANTHER" id="PTHR35037:SF7">
    <property type="entry name" value="AUTOTRANSPORTER"/>
    <property type="match status" value="1"/>
</dbReference>
<dbReference type="InterPro" id="IPR012332">
    <property type="entry name" value="Autotransporter_pectin_lyase_C"/>
</dbReference>
<evidence type="ECO:0000256" key="1">
    <source>
        <dbReference type="ARBA" id="ARBA00022729"/>
    </source>
</evidence>
<reference evidence="4 5" key="1">
    <citation type="submission" date="2015-02" db="EMBL/GenBank/DDBJ databases">
        <title>Pseudomonas helleri sp. nov. and Pseudomonas weihenstephanensis sp. nov., isolated from raw cows milk.</title>
        <authorList>
            <person name="von Neubeck M."/>
            <person name="Huptas C."/>
            <person name="Wenning M."/>
            <person name="Scherer S."/>
        </authorList>
    </citation>
    <scope>NUCLEOTIDE SEQUENCE [LARGE SCALE GENOMIC DNA]</scope>
    <source>
        <strain evidence="4 5">DSM 29166</strain>
    </source>
</reference>
<dbReference type="InterPro" id="IPR051551">
    <property type="entry name" value="Autotransporter_adhesion"/>
</dbReference>
<dbReference type="InterPro" id="IPR003991">
    <property type="entry name" value="Pertactin_virulence_factor"/>
</dbReference>
<dbReference type="CDD" id="cd01343">
    <property type="entry name" value="PL1_Passenger_AT"/>
    <property type="match status" value="1"/>
</dbReference>
<dbReference type="SMART" id="SM00869">
    <property type="entry name" value="Autotransporter"/>
    <property type="match status" value="1"/>
</dbReference>
<dbReference type="AlphaFoldDB" id="A0A0J6ILC6"/>
<gene>
    <name evidence="4" type="ORF">TU86_15700</name>
</gene>
<feature type="domain" description="Autotransporter" evidence="3">
    <location>
        <begin position="501"/>
        <end position="770"/>
    </location>
</feature>
<dbReference type="SUPFAM" id="SSF51126">
    <property type="entry name" value="Pectin lyase-like"/>
    <property type="match status" value="1"/>
</dbReference>
<evidence type="ECO:0000256" key="2">
    <source>
        <dbReference type="SAM" id="SignalP"/>
    </source>
</evidence>
<evidence type="ECO:0000259" key="3">
    <source>
        <dbReference type="PROSITE" id="PS51208"/>
    </source>
</evidence>
<dbReference type="EMBL" id="JYLF01000006">
    <property type="protein sequence ID" value="KMN12912.1"/>
    <property type="molecule type" value="Genomic_DNA"/>
</dbReference>
<proteinExistence type="predicted"/>
<dbReference type="InterPro" id="IPR011050">
    <property type="entry name" value="Pectin_lyase_fold/virulence"/>
</dbReference>
<sequence>MPHALLLGAFVVASPSAGAVLIENGTTITINAGHPKTDYTLRTGATLNIDGGTADQVSSNASNLNINKGDTAEIVGLNGSVLTLSGATVTGTVGSGLGIELHESEATISAGSTVISDGIGLNAMQNLGAFTGSTFNVSDSTIIGTTAGAQASGHSALNFTNSHVEATGEGSAGLILFSADVTAKNSKIIGEANGIRVFRNGSTNPKEGNIVLDGTSVQGVTGSAILVDGAGRKIPDVNLDIINGSTLLAGNNLLLDVTGGATANVNVLDSHLEGNIKMSGDSTGNLDFTHGFLTGDVIAEAGSTARITLDKASVFTGNVDNIERVVISNASRWNMKGDNSVGTLDLHDGTVDFGSSTPGTFYQLNAEHLSGQGTFVMDVDMARSMGDKLNVTGEATGSHSLLVTATGADPVSNPADLTLVHIASGDATFGLANAAPRVDQGTYSYALESKSDGAGGTEWFLGANKHISPSASSVLALFNTAPTVWYGELSSLRSRMGELRFDGGQSGVWMRSYGNKFNVSESTGLAYKQTQHGFSLGADAPLPIGDGQWLVGVLGGTSKSDLDLSRGTSGTVKSYYVGAYTTWLDQSSGYYVDAVLKYNRFSNQAKVSMSDGARAKGDYDNAGLGASAEFGRHIKLDDGYFIEPFAQVAGVVIQAKDYGLNNGMEAEGDRTRSLLAKAGMTAGRNVALKNGAIVQPYIRAAMVHEFAKNNEVQVNNNVFNNDLSGSRAEFGAGLAVSVTSNLQVHADFDYGNGKNIEQPWGANVGLRYSW</sequence>
<feature type="signal peptide" evidence="2">
    <location>
        <begin position="1"/>
        <end position="19"/>
    </location>
</feature>
<dbReference type="Pfam" id="PF03212">
    <property type="entry name" value="Pertactin"/>
    <property type="match status" value="1"/>
</dbReference>
<dbReference type="InterPro" id="IPR005546">
    <property type="entry name" value="Autotransporte_beta"/>
</dbReference>
<dbReference type="Gene3D" id="2.40.128.130">
    <property type="entry name" value="Autotransporter beta-domain"/>
    <property type="match status" value="1"/>
</dbReference>
<dbReference type="InterPro" id="IPR004899">
    <property type="entry name" value="Pertactin_central"/>
</dbReference>
<dbReference type="NCBIfam" id="TIGR01414">
    <property type="entry name" value="autotrans_barl"/>
    <property type="match status" value="1"/>
</dbReference>
<feature type="chain" id="PRO_5005274572" description="Autotransporter domain-containing protein" evidence="2">
    <location>
        <begin position="20"/>
        <end position="770"/>
    </location>
</feature>
<evidence type="ECO:0000313" key="4">
    <source>
        <dbReference type="EMBL" id="KMN12912.1"/>
    </source>
</evidence>
<dbReference type="PRINTS" id="PR01484">
    <property type="entry name" value="PRTACTNFAMLY"/>
</dbReference>
<dbReference type="Gene3D" id="2.160.20.20">
    <property type="match status" value="1"/>
</dbReference>